<dbReference type="InterPro" id="IPR006840">
    <property type="entry name" value="ChaC"/>
</dbReference>
<dbReference type="OMA" id="FEYDEKM"/>
<dbReference type="Proteomes" id="UP000824469">
    <property type="component" value="Unassembled WGS sequence"/>
</dbReference>
<dbReference type="PANTHER" id="PTHR12192">
    <property type="entry name" value="CATION TRANSPORT PROTEIN CHAC-RELATED"/>
    <property type="match status" value="1"/>
</dbReference>
<dbReference type="GO" id="GO:0006751">
    <property type="term" value="P:glutathione catabolic process"/>
    <property type="evidence" value="ECO:0007669"/>
    <property type="project" value="InterPro"/>
</dbReference>
<gene>
    <name evidence="2" type="ORF">KI387_042904</name>
</gene>
<comment type="caution">
    <text evidence="2">The sequence shown here is derived from an EMBL/GenBank/DDBJ whole genome shotgun (WGS) entry which is preliminary data.</text>
</comment>
<sequence length="247" mass="27917">FGRMVMWVFGYGSLVWKAGFEYDEKVVGFIKGNRRVFDLACIDHRGTPEFPARICTLQAQEGAICWGTAYRVRGDPEKENLALEYLVRREPEYDIQAHVDFYQEADFETPFLTGVLVFTSTPNKISNKYFLGPAPLEEMAGQIAKVVGPCGNNCDYLFKLEKALYDIGHADGEVIELENEVRKILGGIDAFTLSKIFSTTPDKTSNKYFDLCPDPLEEMAGRFAKVAGPCGNKCDYFFSWKKPCMML</sequence>
<feature type="non-terminal residue" evidence="2">
    <location>
        <position position="247"/>
    </location>
</feature>
<dbReference type="InterPro" id="IPR013024">
    <property type="entry name" value="GGCT-like"/>
</dbReference>
<protein>
    <recommendedName>
        <fullName evidence="4">Gamma-glutamylcyclotransferase</fullName>
    </recommendedName>
</protein>
<dbReference type="GO" id="GO:0005737">
    <property type="term" value="C:cytoplasm"/>
    <property type="evidence" value="ECO:0007669"/>
    <property type="project" value="TreeGrafter"/>
</dbReference>
<reference evidence="2 3" key="1">
    <citation type="journal article" date="2021" name="Nat. Plants">
        <title>The Taxus genome provides insights into paclitaxel biosynthesis.</title>
        <authorList>
            <person name="Xiong X."/>
            <person name="Gou J."/>
            <person name="Liao Q."/>
            <person name="Li Y."/>
            <person name="Zhou Q."/>
            <person name="Bi G."/>
            <person name="Li C."/>
            <person name="Du R."/>
            <person name="Wang X."/>
            <person name="Sun T."/>
            <person name="Guo L."/>
            <person name="Liang H."/>
            <person name="Lu P."/>
            <person name="Wu Y."/>
            <person name="Zhang Z."/>
            <person name="Ro D.K."/>
            <person name="Shang Y."/>
            <person name="Huang S."/>
            <person name="Yan J."/>
        </authorList>
    </citation>
    <scope>NUCLEOTIDE SEQUENCE [LARGE SCALE GENOMIC DNA]</scope>
    <source>
        <strain evidence="2">Ta-2019</strain>
    </source>
</reference>
<dbReference type="AlphaFoldDB" id="A0AA38C0B2"/>
<dbReference type="PANTHER" id="PTHR12192:SF19">
    <property type="entry name" value="GAMMA-GLUTAMYLCYCLOTRANSFERASE 2-2"/>
    <property type="match status" value="1"/>
</dbReference>
<evidence type="ECO:0000313" key="3">
    <source>
        <dbReference type="Proteomes" id="UP000824469"/>
    </source>
</evidence>
<dbReference type="EMBL" id="JAHRHJ020003345">
    <property type="protein sequence ID" value="KAH9291906.1"/>
    <property type="molecule type" value="Genomic_DNA"/>
</dbReference>
<feature type="non-terminal residue" evidence="2">
    <location>
        <position position="1"/>
    </location>
</feature>
<keyword evidence="3" id="KW-1185">Reference proteome</keyword>
<evidence type="ECO:0008006" key="4">
    <source>
        <dbReference type="Google" id="ProtNLM"/>
    </source>
</evidence>
<dbReference type="Gene3D" id="3.10.490.10">
    <property type="entry name" value="Gamma-glutamyl cyclotransferase-like"/>
    <property type="match status" value="1"/>
</dbReference>
<evidence type="ECO:0000256" key="1">
    <source>
        <dbReference type="ARBA" id="ARBA00023239"/>
    </source>
</evidence>
<proteinExistence type="predicted"/>
<evidence type="ECO:0000313" key="2">
    <source>
        <dbReference type="EMBL" id="KAH9291906.1"/>
    </source>
</evidence>
<name>A0AA38C0B2_TAXCH</name>
<organism evidence="2 3">
    <name type="scientific">Taxus chinensis</name>
    <name type="common">Chinese yew</name>
    <name type="synonym">Taxus wallichiana var. chinensis</name>
    <dbReference type="NCBI Taxonomy" id="29808"/>
    <lineage>
        <taxon>Eukaryota</taxon>
        <taxon>Viridiplantae</taxon>
        <taxon>Streptophyta</taxon>
        <taxon>Embryophyta</taxon>
        <taxon>Tracheophyta</taxon>
        <taxon>Spermatophyta</taxon>
        <taxon>Pinopsida</taxon>
        <taxon>Pinidae</taxon>
        <taxon>Conifers II</taxon>
        <taxon>Cupressales</taxon>
        <taxon>Taxaceae</taxon>
        <taxon>Taxus</taxon>
    </lineage>
</organism>
<dbReference type="GO" id="GO:0061928">
    <property type="term" value="F:glutathione specific gamma-glutamylcyclotransferase activity"/>
    <property type="evidence" value="ECO:0007669"/>
    <property type="project" value="InterPro"/>
</dbReference>
<dbReference type="CDD" id="cd06661">
    <property type="entry name" value="GGCT_like"/>
    <property type="match status" value="1"/>
</dbReference>
<dbReference type="Pfam" id="PF04752">
    <property type="entry name" value="ChaC"/>
    <property type="match status" value="1"/>
</dbReference>
<keyword evidence="1" id="KW-0456">Lyase</keyword>
<accession>A0AA38C0B2</accession>